<evidence type="ECO:0000313" key="3">
    <source>
        <dbReference type="Proteomes" id="UP000539175"/>
    </source>
</evidence>
<feature type="transmembrane region" description="Helical" evidence="1">
    <location>
        <begin position="118"/>
        <end position="142"/>
    </location>
</feature>
<keyword evidence="1" id="KW-0812">Transmembrane</keyword>
<feature type="transmembrane region" description="Helical" evidence="1">
    <location>
        <begin position="76"/>
        <end position="97"/>
    </location>
</feature>
<proteinExistence type="predicted"/>
<dbReference type="EMBL" id="JACIIZ010000006">
    <property type="protein sequence ID" value="MBB6251897.1"/>
    <property type="molecule type" value="Genomic_DNA"/>
</dbReference>
<sequence length="415" mass="44569">MPSTIQRVPYLMCAAALVGLYGWLATLGYGQNSDTYAILRTWQHMVDVGVYVPSRGQGYPVPELAIGWLASRGGSLASNTLSVLLALATLALGYDGLRRLKLPGALPATLFVMANPHWAIAGSTSLDYVYGAFFFVLGMWLLSRQWATAAMLALAFATGSRIVYGPLGLGVLVAAWMMAPPGRRRDRMERVVGFCLVSGLFYLPALINARVTTNFLYHTGPSNNFPLAHVVRFLWKTPGLYGNVGAVILVLALGPRLWRLARDRAAWQGLSAERRLVVAGALGVLGYSTLMFAYLPAEVGYQIPSLLAVAVLLATLEVPTGWLAALIASQVLLMVARPDVLTINTAPHGCMDATVPVGATFDPAVKPGVLVAYVSQVREASCRLRHLPHPAADAWVPLPSPHLNRPKLPADPPLA</sequence>
<accession>A0A7X0AY51</accession>
<feature type="transmembrane region" description="Helical" evidence="1">
    <location>
        <begin position="7"/>
        <end position="24"/>
    </location>
</feature>
<dbReference type="Proteomes" id="UP000539175">
    <property type="component" value="Unassembled WGS sequence"/>
</dbReference>
<feature type="transmembrane region" description="Helical" evidence="1">
    <location>
        <begin position="233"/>
        <end position="255"/>
    </location>
</feature>
<gene>
    <name evidence="2" type="ORF">FHS74_002457</name>
</gene>
<name>A0A7X0AY51_9PROT</name>
<comment type="caution">
    <text evidence="2">The sequence shown here is derived from an EMBL/GenBank/DDBJ whole genome shotgun (WGS) entry which is preliminary data.</text>
</comment>
<protein>
    <recommendedName>
        <fullName evidence="4">Glycosyltransferase RgtA/B/C/D-like domain-containing protein</fullName>
    </recommendedName>
</protein>
<feature type="transmembrane region" description="Helical" evidence="1">
    <location>
        <begin position="303"/>
        <end position="328"/>
    </location>
</feature>
<keyword evidence="1" id="KW-0472">Membrane</keyword>
<feature type="transmembrane region" description="Helical" evidence="1">
    <location>
        <begin position="276"/>
        <end position="297"/>
    </location>
</feature>
<feature type="transmembrane region" description="Helical" evidence="1">
    <location>
        <begin position="191"/>
        <end position="213"/>
    </location>
</feature>
<keyword evidence="1" id="KW-1133">Transmembrane helix</keyword>
<evidence type="ECO:0000313" key="2">
    <source>
        <dbReference type="EMBL" id="MBB6251897.1"/>
    </source>
</evidence>
<feature type="transmembrane region" description="Helical" evidence="1">
    <location>
        <begin position="162"/>
        <end position="179"/>
    </location>
</feature>
<dbReference type="RefSeq" id="WP_184800751.1">
    <property type="nucleotide sequence ID" value="NZ_JACIIZ010000006.1"/>
</dbReference>
<reference evidence="2 3" key="1">
    <citation type="submission" date="2020-08" db="EMBL/GenBank/DDBJ databases">
        <title>Genomic Encyclopedia of Type Strains, Phase IV (KMG-IV): sequencing the most valuable type-strain genomes for metagenomic binning, comparative biology and taxonomic classification.</title>
        <authorList>
            <person name="Goeker M."/>
        </authorList>
    </citation>
    <scope>NUCLEOTIDE SEQUENCE [LARGE SCALE GENOMIC DNA]</scope>
    <source>
        <strain evidence="2 3">DSM 22198</strain>
    </source>
</reference>
<keyword evidence="3" id="KW-1185">Reference proteome</keyword>
<evidence type="ECO:0008006" key="4">
    <source>
        <dbReference type="Google" id="ProtNLM"/>
    </source>
</evidence>
<evidence type="ECO:0000256" key="1">
    <source>
        <dbReference type="SAM" id="Phobius"/>
    </source>
</evidence>
<dbReference type="AlphaFoldDB" id="A0A7X0AY51"/>
<organism evidence="2 3">
    <name type="scientific">Nitrospirillum iridis</name>
    <dbReference type="NCBI Taxonomy" id="765888"/>
    <lineage>
        <taxon>Bacteria</taxon>
        <taxon>Pseudomonadati</taxon>
        <taxon>Pseudomonadota</taxon>
        <taxon>Alphaproteobacteria</taxon>
        <taxon>Rhodospirillales</taxon>
        <taxon>Azospirillaceae</taxon>
        <taxon>Nitrospirillum</taxon>
    </lineage>
</organism>